<evidence type="ECO:0000256" key="1">
    <source>
        <dbReference type="SAM" id="MobiDB-lite"/>
    </source>
</evidence>
<evidence type="ECO:0000259" key="2">
    <source>
        <dbReference type="Pfam" id="PF07727"/>
    </source>
</evidence>
<dbReference type="Pfam" id="PF07727">
    <property type="entry name" value="RVT_2"/>
    <property type="match status" value="1"/>
</dbReference>
<dbReference type="InterPro" id="IPR013103">
    <property type="entry name" value="RVT_2"/>
</dbReference>
<dbReference type="Pfam" id="PF14244">
    <property type="entry name" value="Retrotran_gag_3"/>
    <property type="match status" value="1"/>
</dbReference>
<reference evidence="4" key="1">
    <citation type="submission" date="2020-06" db="EMBL/GenBank/DDBJ databases">
        <authorList>
            <person name="Li T."/>
            <person name="Hu X."/>
            <person name="Zhang T."/>
            <person name="Song X."/>
            <person name="Zhang H."/>
            <person name="Dai N."/>
            <person name="Sheng W."/>
            <person name="Hou X."/>
            <person name="Wei L."/>
        </authorList>
    </citation>
    <scope>NUCLEOTIDE SEQUENCE</scope>
    <source>
        <strain evidence="4">KEN1</strain>
        <tissue evidence="4">Leaf</tissue>
    </source>
</reference>
<name>A0AAW2X2R6_9LAMI</name>
<evidence type="ECO:0000313" key="4">
    <source>
        <dbReference type="EMBL" id="KAL0446351.1"/>
    </source>
</evidence>
<dbReference type="PANTHER" id="PTHR11439">
    <property type="entry name" value="GAG-POL-RELATED RETROTRANSPOSON"/>
    <property type="match status" value="1"/>
</dbReference>
<reference evidence="4" key="2">
    <citation type="journal article" date="2024" name="Plant">
        <title>Genomic evolution and insights into agronomic trait innovations of Sesamum species.</title>
        <authorList>
            <person name="Miao H."/>
            <person name="Wang L."/>
            <person name="Qu L."/>
            <person name="Liu H."/>
            <person name="Sun Y."/>
            <person name="Le M."/>
            <person name="Wang Q."/>
            <person name="Wei S."/>
            <person name="Zheng Y."/>
            <person name="Lin W."/>
            <person name="Duan Y."/>
            <person name="Cao H."/>
            <person name="Xiong S."/>
            <person name="Wang X."/>
            <person name="Wei L."/>
            <person name="Li C."/>
            <person name="Ma Q."/>
            <person name="Ju M."/>
            <person name="Zhao R."/>
            <person name="Li G."/>
            <person name="Mu C."/>
            <person name="Tian Q."/>
            <person name="Mei H."/>
            <person name="Zhang T."/>
            <person name="Gao T."/>
            <person name="Zhang H."/>
        </authorList>
    </citation>
    <scope>NUCLEOTIDE SEQUENCE</scope>
    <source>
        <strain evidence="4">KEN1</strain>
    </source>
</reference>
<dbReference type="PANTHER" id="PTHR11439:SF465">
    <property type="entry name" value="REVERSE TRANSCRIPTASE TY1_COPIA-TYPE DOMAIN-CONTAINING PROTEIN"/>
    <property type="match status" value="1"/>
</dbReference>
<dbReference type="AlphaFoldDB" id="A0AAW2X2R6"/>
<sequence length="906" mass="101039">MVMILAPLNENNWLSWNRSVWIALEGRDKLGYIDGTCAQPVDGSAYLKQWRIMDSMVRTWILNTISKYIVNAYLYASSARSLWLDLEARYGECDGPLLYKIHRQIGSMTQGKGYENRGVLGHINNMHRKGPMDKRNLICEHCHKTGHSKKTCFRLHGVPDWYKELGDQKKRNGNGSRAYVSSDNNSADLPTAAAVTTGGDLVADLMEALKIIQNNKIPQDPVRVHFAQGDEMASMANETMDLTTKHVLAIGRQVGKLYYFDKSSFISVFAFAPKCNNSLVASLSASDSLYTLLHKHLGHTSSIALSHIMLNSVANKDNRGPYKQPSMSGFHYVLTIVDDHTRGQKCYKVFDIDNKVAFVSRDVKFHEHVFPYLTTHSSSVSDSVVIPNPISDTVLIHPTLNSTPYVPVQESSPPPVPDTTSRPHRQIRPLVWLKDFHCHSSFDHSCNLASSHNNFMASLSTVQEPNHYLQAKGKTEREHAMQEELTALNKNETWEVVDLPEGKKAIGSKWVFKLKLKPDGTVDRYKARLVAKGYNQVEGEDYIKWFSPVAKAVIMRILLAVASSCAWPIHQVNINNAFFHGFLDEDIYMLPPDGAPIPTRKLCILILLVNVDDILLTGPSEAEITEVKCFLDSEFTIKDVGHAKYFLGLEITRCAAVSTPLPLSVKLSDHDGDPLPDPGPYRRLVGHLLYLSFTRPDISFGAQQLSQFVHQPSQAHMDAAPHLVRYLKGNPDQGLFFPVSNSSTLTAFCDADWAGCTDLRRSLSGYCIFLGDALISWKSKKQPTVARSTAKAEYWSLGTAAAIHIVANPIFHERTKHIEIDCHLIHDHYKSGFILPSYVPSKSQLADVFTKSLPASLFHSFVSKLGLISPSQVQLEGGLLNMNTSTSSSESSVTRMQPTELEPSPP</sequence>
<evidence type="ECO:0000259" key="3">
    <source>
        <dbReference type="Pfam" id="PF14244"/>
    </source>
</evidence>
<feature type="compositionally biased region" description="Low complexity" evidence="1">
    <location>
        <begin position="884"/>
        <end position="894"/>
    </location>
</feature>
<protein>
    <submittedName>
        <fullName evidence="4">Retrovirus-related Pol polyprotein from transposon RE1</fullName>
    </submittedName>
</protein>
<feature type="domain" description="Retrotransposon Copia-like N-terminal" evidence="3">
    <location>
        <begin position="1"/>
        <end position="40"/>
    </location>
</feature>
<organism evidence="4">
    <name type="scientific">Sesamum latifolium</name>
    <dbReference type="NCBI Taxonomy" id="2727402"/>
    <lineage>
        <taxon>Eukaryota</taxon>
        <taxon>Viridiplantae</taxon>
        <taxon>Streptophyta</taxon>
        <taxon>Embryophyta</taxon>
        <taxon>Tracheophyta</taxon>
        <taxon>Spermatophyta</taxon>
        <taxon>Magnoliopsida</taxon>
        <taxon>eudicotyledons</taxon>
        <taxon>Gunneridae</taxon>
        <taxon>Pentapetalae</taxon>
        <taxon>asterids</taxon>
        <taxon>lamiids</taxon>
        <taxon>Lamiales</taxon>
        <taxon>Pedaliaceae</taxon>
        <taxon>Sesamum</taxon>
    </lineage>
</organism>
<dbReference type="CDD" id="cd09272">
    <property type="entry name" value="RNase_HI_RT_Ty1"/>
    <property type="match status" value="1"/>
</dbReference>
<feature type="domain" description="Reverse transcriptase Ty1/copia-type" evidence="2">
    <location>
        <begin position="491"/>
        <end position="598"/>
    </location>
</feature>
<dbReference type="SUPFAM" id="SSF56672">
    <property type="entry name" value="DNA/RNA polymerases"/>
    <property type="match status" value="1"/>
</dbReference>
<feature type="region of interest" description="Disordered" evidence="1">
    <location>
        <begin position="881"/>
        <end position="906"/>
    </location>
</feature>
<comment type="caution">
    <text evidence="4">The sequence shown here is derived from an EMBL/GenBank/DDBJ whole genome shotgun (WGS) entry which is preliminary data.</text>
</comment>
<dbReference type="EMBL" id="JACGWN010000006">
    <property type="protein sequence ID" value="KAL0446351.1"/>
    <property type="molecule type" value="Genomic_DNA"/>
</dbReference>
<dbReference type="InterPro" id="IPR029472">
    <property type="entry name" value="Copia-like_N"/>
</dbReference>
<dbReference type="InterPro" id="IPR043502">
    <property type="entry name" value="DNA/RNA_pol_sf"/>
</dbReference>
<gene>
    <name evidence="4" type="ORF">Slati_1763000</name>
</gene>
<proteinExistence type="predicted"/>
<accession>A0AAW2X2R6</accession>